<feature type="domain" description="Transposase IS116/IS110/IS902 C-terminal" evidence="2">
    <location>
        <begin position="209"/>
        <end position="287"/>
    </location>
</feature>
<reference evidence="3 4" key="1">
    <citation type="journal article" date="2013" name="Genome Biol. Evol.">
        <title>Life in an arsenic-containing gold mine: genome and physiology of the autotrophic arsenite-oxidizing bacterium rhizobium sp. NT-26.</title>
        <authorList>
            <person name="Andres J."/>
            <person name="Arsene-Ploetze F."/>
            <person name="Barbe V."/>
            <person name="Brochier-Armanet C."/>
            <person name="Cleiss-Arnold J."/>
            <person name="Coppee J.Y."/>
            <person name="Dillies M.A."/>
            <person name="Geist"/>
            <person name="L"/>
            <person name="Joublin A."/>
            <person name="Koechler S."/>
            <person name="Lassalle F."/>
            <person name="Marchal M."/>
            <person name="Medigue C."/>
            <person name="Muller D."/>
            <person name="Nesme X."/>
            <person name="Plewniak F."/>
            <person name="Proux C."/>
            <person name="Ramirez-Bahena M.H."/>
            <person name="Schenowitz C."/>
            <person name="Sismeiro O."/>
            <person name="Vallenet D."/>
            <person name="Santini J.M."/>
            <person name="Bertin P.N."/>
        </authorList>
    </citation>
    <scope>NUCLEOTIDE SEQUENCE [LARGE SCALE GENOMIC DNA]</scope>
    <source>
        <strain evidence="3 4">NT-26</strain>
        <plasmid evidence="3 4">NT26_p1</plasmid>
    </source>
</reference>
<dbReference type="Pfam" id="PF02371">
    <property type="entry name" value="Transposase_20"/>
    <property type="match status" value="1"/>
</dbReference>
<evidence type="ECO:0000313" key="3">
    <source>
        <dbReference type="EMBL" id="CCF22286.1"/>
    </source>
</evidence>
<dbReference type="AlphaFoldDB" id="L0NN77"/>
<dbReference type="Pfam" id="PF01548">
    <property type="entry name" value="DEDD_Tnp_IS110"/>
    <property type="match status" value="1"/>
</dbReference>
<organism evidence="3 4">
    <name type="scientific">Pseudorhizobium banfieldiae</name>
    <dbReference type="NCBI Taxonomy" id="1125847"/>
    <lineage>
        <taxon>Bacteria</taxon>
        <taxon>Pseudomonadati</taxon>
        <taxon>Pseudomonadota</taxon>
        <taxon>Alphaproteobacteria</taxon>
        <taxon>Hyphomicrobiales</taxon>
        <taxon>Rhizobiaceae</taxon>
        <taxon>Rhizobium/Agrobacterium group</taxon>
        <taxon>Pseudorhizobium</taxon>
    </lineage>
</organism>
<dbReference type="InterPro" id="IPR003346">
    <property type="entry name" value="Transposase_20"/>
</dbReference>
<dbReference type="PANTHER" id="PTHR33055:SF3">
    <property type="entry name" value="PUTATIVE TRANSPOSASE FOR IS117-RELATED"/>
    <property type="match status" value="1"/>
</dbReference>
<dbReference type="OrthoDB" id="5289737at2"/>
<dbReference type="GO" id="GO:0003677">
    <property type="term" value="F:DNA binding"/>
    <property type="evidence" value="ECO:0007669"/>
    <property type="project" value="InterPro"/>
</dbReference>
<name>L0NN77_9HYPH</name>
<dbReference type="EMBL" id="FO082821">
    <property type="protein sequence ID" value="CCF22286.1"/>
    <property type="molecule type" value="Genomic_DNA"/>
</dbReference>
<keyword evidence="3" id="KW-0614">Plasmid</keyword>
<dbReference type="Proteomes" id="UP000010792">
    <property type="component" value="Plasmid NT26_p1"/>
</dbReference>
<accession>L0NN77</accession>
<dbReference type="NCBIfam" id="NF033542">
    <property type="entry name" value="transpos_IS110"/>
    <property type="match status" value="1"/>
</dbReference>
<feature type="domain" description="Transposase IS110-like N-terminal" evidence="1">
    <location>
        <begin position="7"/>
        <end position="146"/>
    </location>
</feature>
<dbReference type="GO" id="GO:0006313">
    <property type="term" value="P:DNA transposition"/>
    <property type="evidence" value="ECO:0007669"/>
    <property type="project" value="InterPro"/>
</dbReference>
<proteinExistence type="predicted"/>
<dbReference type="InterPro" id="IPR002525">
    <property type="entry name" value="Transp_IS110-like_N"/>
</dbReference>
<evidence type="ECO:0000259" key="1">
    <source>
        <dbReference type="Pfam" id="PF01548"/>
    </source>
</evidence>
<sequence>MNEAITIGVDLAKSVFQLHGVDQSGKLVLRRQLRRNQMLEFFQKQPGSLVGMEACASAHYWARELGKFGHDVRLMQPRYVQGYVKRGKTDAADAEAICEAVSRPSMRFVSVKSEETQGQLVTHKAREFLVRQQTQIVNAIRAHLGEFGIIIAKGIQNVGRVIAACDSAKLPITARKALNLLADQLVDTQKKIAELTADIRTDSTSSTAAQRLQTIPGVGPITASAFVATLPDIAVFKSARDLSAWLGLTPKPHSTGGKERLGRISKMGNKYLRRLLYLGAMAQVSARRRGGPGDDWLWKIMQRTKPKQAAIALANRMTRRIYALLKHGTEYQADYAN</sequence>
<geneLocation type="plasmid" evidence="3 4">
    <name>NT26_p1</name>
</geneLocation>
<dbReference type="GO" id="GO:0004803">
    <property type="term" value="F:transposase activity"/>
    <property type="evidence" value="ECO:0007669"/>
    <property type="project" value="InterPro"/>
</dbReference>
<dbReference type="InterPro" id="IPR047650">
    <property type="entry name" value="Transpos_IS110"/>
</dbReference>
<dbReference type="RefSeq" id="WP_052642802.1">
    <property type="nucleotide sequence ID" value="NZ_FO082821.1"/>
</dbReference>
<evidence type="ECO:0000313" key="4">
    <source>
        <dbReference type="Proteomes" id="UP000010792"/>
    </source>
</evidence>
<dbReference type="PANTHER" id="PTHR33055">
    <property type="entry name" value="TRANSPOSASE FOR INSERTION SEQUENCE ELEMENT IS1111A"/>
    <property type="match status" value="1"/>
</dbReference>
<keyword evidence="4" id="KW-1185">Reference proteome</keyword>
<evidence type="ECO:0000259" key="2">
    <source>
        <dbReference type="Pfam" id="PF02371"/>
    </source>
</evidence>
<dbReference type="KEGG" id="rht:NT26_p10264"/>
<protein>
    <submittedName>
        <fullName evidence="3">Transposase of ISRsp14 IS110 family protein</fullName>
    </submittedName>
</protein>
<gene>
    <name evidence="3" type="ORF">NT26_p10264</name>
</gene>